<accession>A0A1M6PNY0</accession>
<feature type="non-terminal residue" evidence="1">
    <location>
        <position position="52"/>
    </location>
</feature>
<evidence type="ECO:0000313" key="1">
    <source>
        <dbReference type="EMBL" id="SHK09630.1"/>
    </source>
</evidence>
<keyword evidence="2" id="KW-1185">Reference proteome</keyword>
<proteinExistence type="predicted"/>
<protein>
    <submittedName>
        <fullName evidence="1">Uncharacterized protein</fullName>
    </submittedName>
</protein>
<dbReference type="AlphaFoldDB" id="A0A1M6PNY0"/>
<organism evidence="1 2">
    <name type="scientific">Pseudozobellia thermophila</name>
    <dbReference type="NCBI Taxonomy" id="192903"/>
    <lineage>
        <taxon>Bacteria</taxon>
        <taxon>Pseudomonadati</taxon>
        <taxon>Bacteroidota</taxon>
        <taxon>Flavobacteriia</taxon>
        <taxon>Flavobacteriales</taxon>
        <taxon>Flavobacteriaceae</taxon>
        <taxon>Pseudozobellia</taxon>
    </lineage>
</organism>
<dbReference type="EMBL" id="FQYU01000032">
    <property type="protein sequence ID" value="SHK09630.1"/>
    <property type="molecule type" value="Genomic_DNA"/>
</dbReference>
<evidence type="ECO:0000313" key="2">
    <source>
        <dbReference type="Proteomes" id="UP000184543"/>
    </source>
</evidence>
<name>A0A1M6PNY0_9FLAO</name>
<dbReference type="Proteomes" id="UP000184543">
    <property type="component" value="Unassembled WGS sequence"/>
</dbReference>
<reference evidence="2" key="1">
    <citation type="submission" date="2016-11" db="EMBL/GenBank/DDBJ databases">
        <authorList>
            <person name="Varghese N."/>
            <person name="Submissions S."/>
        </authorList>
    </citation>
    <scope>NUCLEOTIDE SEQUENCE [LARGE SCALE GENOMIC DNA]</scope>
    <source>
        <strain evidence="2">DSM 19858</strain>
    </source>
</reference>
<dbReference type="PROSITE" id="PS51257">
    <property type="entry name" value="PROKAR_LIPOPROTEIN"/>
    <property type="match status" value="1"/>
</dbReference>
<gene>
    <name evidence="1" type="ORF">SAMN04488513_1322</name>
</gene>
<sequence length="52" mass="5634">MGKSTYNKLIHSLVFMTVMFACTKDVGLLTEVEFVLSGENTEAGHVGESLPT</sequence>